<evidence type="ECO:0000313" key="3">
    <source>
        <dbReference type="Proteomes" id="UP000230233"/>
    </source>
</evidence>
<accession>A0A2G5V8Y3</accession>
<comment type="caution">
    <text evidence="2">The sequence shown here is derived from an EMBL/GenBank/DDBJ whole genome shotgun (WGS) entry which is preliminary data.</text>
</comment>
<dbReference type="EMBL" id="PDUG01000002">
    <property type="protein sequence ID" value="PIC48238.1"/>
    <property type="molecule type" value="Genomic_DNA"/>
</dbReference>
<name>A0A2G5V8Y3_9PELO</name>
<evidence type="ECO:0000313" key="2">
    <source>
        <dbReference type="EMBL" id="PIC48238.1"/>
    </source>
</evidence>
<protein>
    <submittedName>
        <fullName evidence="2">Uncharacterized protein</fullName>
    </submittedName>
</protein>
<organism evidence="2 3">
    <name type="scientific">Caenorhabditis nigoni</name>
    <dbReference type="NCBI Taxonomy" id="1611254"/>
    <lineage>
        <taxon>Eukaryota</taxon>
        <taxon>Metazoa</taxon>
        <taxon>Ecdysozoa</taxon>
        <taxon>Nematoda</taxon>
        <taxon>Chromadorea</taxon>
        <taxon>Rhabditida</taxon>
        <taxon>Rhabditina</taxon>
        <taxon>Rhabditomorpha</taxon>
        <taxon>Rhabditoidea</taxon>
        <taxon>Rhabditidae</taxon>
        <taxon>Peloderinae</taxon>
        <taxon>Caenorhabditis</taxon>
    </lineage>
</organism>
<evidence type="ECO:0000256" key="1">
    <source>
        <dbReference type="SAM" id="MobiDB-lite"/>
    </source>
</evidence>
<feature type="compositionally biased region" description="Acidic residues" evidence="1">
    <location>
        <begin position="59"/>
        <end position="92"/>
    </location>
</feature>
<dbReference type="AlphaFoldDB" id="A0A2G5V8Y3"/>
<keyword evidence="3" id="KW-1185">Reference proteome</keyword>
<dbReference type="Proteomes" id="UP000230233">
    <property type="component" value="Chromosome II"/>
</dbReference>
<sequence>MANSRLDEIIQRQNQINERIWEIQRQMDLGIGFPYLREFDLQEEARNRRLPNDELPIVMEEDEIEDEDEEDEEEDEEGEEDEEIEEVEEEDRPENGIRIRRLRDFVAVSNHLEDLRRLYENLRALRQGDGNPEYHRLMILWLQEKMRRRAERHDDETIKNHLRRMNQVDVENIVREAMR</sequence>
<proteinExistence type="predicted"/>
<gene>
    <name evidence="2" type="primary">Cnig_chr_II.g7293</name>
    <name evidence="2" type="ORF">B9Z55_007293</name>
</gene>
<reference evidence="3" key="1">
    <citation type="submission" date="2017-10" db="EMBL/GenBank/DDBJ databases">
        <title>Rapid genome shrinkage in a self-fertile nematode reveals novel sperm competition proteins.</title>
        <authorList>
            <person name="Yin D."/>
            <person name="Schwarz E.M."/>
            <person name="Thomas C.G."/>
            <person name="Felde R.L."/>
            <person name="Korf I.F."/>
            <person name="Cutter A.D."/>
            <person name="Schartner C.M."/>
            <person name="Ralston E.J."/>
            <person name="Meyer B.J."/>
            <person name="Haag E.S."/>
        </authorList>
    </citation>
    <scope>NUCLEOTIDE SEQUENCE [LARGE SCALE GENOMIC DNA]</scope>
    <source>
        <strain evidence="3">JU1422</strain>
    </source>
</reference>
<feature type="region of interest" description="Disordered" evidence="1">
    <location>
        <begin position="50"/>
        <end position="93"/>
    </location>
</feature>